<reference evidence="2 3" key="1">
    <citation type="submission" date="2014-06" db="EMBL/GenBank/DDBJ databases">
        <title>Evolutionary Origins and Diversification of the Mycorrhizal Mutualists.</title>
        <authorList>
            <consortium name="DOE Joint Genome Institute"/>
            <consortium name="Mycorrhizal Genomics Consortium"/>
            <person name="Kohler A."/>
            <person name="Kuo A."/>
            <person name="Nagy L.G."/>
            <person name="Floudas D."/>
            <person name="Copeland A."/>
            <person name="Barry K.W."/>
            <person name="Cichocki N."/>
            <person name="Veneault-Fourrey C."/>
            <person name="LaButti K."/>
            <person name="Lindquist E.A."/>
            <person name="Lipzen A."/>
            <person name="Lundell T."/>
            <person name="Morin E."/>
            <person name="Murat C."/>
            <person name="Riley R."/>
            <person name="Ohm R."/>
            <person name="Sun H."/>
            <person name="Tunlid A."/>
            <person name="Henrissat B."/>
            <person name="Grigoriev I.V."/>
            <person name="Hibbett D.S."/>
            <person name="Martin F."/>
        </authorList>
    </citation>
    <scope>NUCLEOTIDE SEQUENCE [LARGE SCALE GENOMIC DNA]</scope>
    <source>
        <strain evidence="2 3">SS14</strain>
    </source>
</reference>
<dbReference type="InterPro" id="IPR044688">
    <property type="entry name" value="SCI-1-like"/>
</dbReference>
<gene>
    <name evidence="2" type="ORF">M422DRAFT_32535</name>
</gene>
<feature type="compositionally biased region" description="Polar residues" evidence="1">
    <location>
        <begin position="1"/>
        <end position="10"/>
    </location>
</feature>
<dbReference type="OrthoDB" id="2139939at2759"/>
<keyword evidence="3" id="KW-1185">Reference proteome</keyword>
<accession>A0A0C9VPA0</accession>
<feature type="region of interest" description="Disordered" evidence="1">
    <location>
        <begin position="274"/>
        <end position="302"/>
    </location>
</feature>
<dbReference type="HOGENOM" id="CLU_061245_1_0_1"/>
<organism evidence="2 3">
    <name type="scientific">Sphaerobolus stellatus (strain SS14)</name>
    <dbReference type="NCBI Taxonomy" id="990650"/>
    <lineage>
        <taxon>Eukaryota</taxon>
        <taxon>Fungi</taxon>
        <taxon>Dikarya</taxon>
        <taxon>Basidiomycota</taxon>
        <taxon>Agaricomycotina</taxon>
        <taxon>Agaricomycetes</taxon>
        <taxon>Phallomycetidae</taxon>
        <taxon>Geastrales</taxon>
        <taxon>Sphaerobolaceae</taxon>
        <taxon>Sphaerobolus</taxon>
    </lineage>
</organism>
<proteinExistence type="predicted"/>
<feature type="region of interest" description="Disordered" evidence="1">
    <location>
        <begin position="201"/>
        <end position="246"/>
    </location>
</feature>
<dbReference type="Proteomes" id="UP000054279">
    <property type="component" value="Unassembled WGS sequence"/>
</dbReference>
<feature type="compositionally biased region" description="Basic residues" evidence="1">
    <location>
        <begin position="19"/>
        <end position="28"/>
    </location>
</feature>
<evidence type="ECO:0000256" key="1">
    <source>
        <dbReference type="SAM" id="MobiDB-lite"/>
    </source>
</evidence>
<name>A0A0C9VPA0_SPHS4</name>
<sequence>MPQRTQSRSPTPERYKERSSHKRHRSRSRDKDRRRSRSVSRDRDRSEDRSDSRALPPGIEPISEDDYFLKNAEFSRWLRVEKGKYFNELRSDKTRSYFRKFVKAWNRGKLADDLYSPIDPISVPSSQQTSYKWGFASAGKVNQDELRRVRDTIGGDTYGPSRSNQSRGRVLGPTLPSTSDLQLAREESESLAATNKFLKRKREKMEEKERVEDLVGPKPVGKEGLLEKKRAKRESDKTFREAKEDAGLEVSEDVLMGGNSSFKEAIARRDAARARWDAKKKTDPREQDRNERAEQLREKDRKTMEMFKQMAKERFG</sequence>
<dbReference type="PANTHER" id="PTHR34117">
    <property type="entry name" value="STYLE CELL-CYCLE INHIBITOR 1"/>
    <property type="match status" value="1"/>
</dbReference>
<dbReference type="AlphaFoldDB" id="A0A0C9VPA0"/>
<feature type="region of interest" description="Disordered" evidence="1">
    <location>
        <begin position="1"/>
        <end position="63"/>
    </location>
</feature>
<protein>
    <submittedName>
        <fullName evidence="2">Uncharacterized protein</fullName>
    </submittedName>
</protein>
<feature type="region of interest" description="Disordered" evidence="1">
    <location>
        <begin position="152"/>
        <end position="188"/>
    </location>
</feature>
<dbReference type="PANTHER" id="PTHR34117:SF1">
    <property type="entry name" value="STYLE CELL-CYCLE INHIBITOR 1"/>
    <property type="match status" value="1"/>
</dbReference>
<feature type="compositionally biased region" description="Basic and acidic residues" evidence="1">
    <location>
        <begin position="203"/>
        <end position="246"/>
    </location>
</feature>
<feature type="compositionally biased region" description="Basic and acidic residues" evidence="1">
    <location>
        <begin position="29"/>
        <end position="52"/>
    </location>
</feature>
<dbReference type="EMBL" id="KN837148">
    <property type="protein sequence ID" value="KIJ39935.1"/>
    <property type="molecule type" value="Genomic_DNA"/>
</dbReference>
<evidence type="ECO:0000313" key="3">
    <source>
        <dbReference type="Proteomes" id="UP000054279"/>
    </source>
</evidence>
<evidence type="ECO:0000313" key="2">
    <source>
        <dbReference type="EMBL" id="KIJ39935.1"/>
    </source>
</evidence>